<evidence type="ECO:0000313" key="2">
    <source>
        <dbReference type="EMBL" id="CCD19282.1"/>
    </source>
</evidence>
<organism evidence="2 3">
    <name type="scientific">Trypanosoma vivax (strain Y486)</name>
    <dbReference type="NCBI Taxonomy" id="1055687"/>
    <lineage>
        <taxon>Eukaryota</taxon>
        <taxon>Discoba</taxon>
        <taxon>Euglenozoa</taxon>
        <taxon>Kinetoplastea</taxon>
        <taxon>Metakinetoplastina</taxon>
        <taxon>Trypanosomatida</taxon>
        <taxon>Trypanosomatidae</taxon>
        <taxon>Trypanosoma</taxon>
        <taxon>Duttonella</taxon>
    </lineage>
</organism>
<dbReference type="EMBL" id="CAEX01003091">
    <property type="protein sequence ID" value="CCD19282.1"/>
    <property type="molecule type" value="Genomic_DNA"/>
</dbReference>
<evidence type="ECO:0000256" key="1">
    <source>
        <dbReference type="SAM" id="MobiDB-lite"/>
    </source>
</evidence>
<reference evidence="2 3" key="1">
    <citation type="journal article" date="2012" name="Proc. Natl. Acad. Sci. U.S.A.">
        <title>Antigenic diversity is generated by distinct evolutionary mechanisms in African trypanosome species.</title>
        <authorList>
            <person name="Jackson A.P."/>
            <person name="Berry A."/>
            <person name="Aslett M."/>
            <person name="Allison H.C."/>
            <person name="Burton P."/>
            <person name="Vavrova-Anderson J."/>
            <person name="Brown R."/>
            <person name="Browne H."/>
            <person name="Corton N."/>
            <person name="Hauser H."/>
            <person name="Gamble J."/>
            <person name="Gilderthorp R."/>
            <person name="Marcello L."/>
            <person name="McQuillan J."/>
            <person name="Otto T.D."/>
            <person name="Quail M.A."/>
            <person name="Sanders M.J."/>
            <person name="van Tonder A."/>
            <person name="Ginger M.L."/>
            <person name="Field M.C."/>
            <person name="Barry J.D."/>
            <person name="Hertz-Fowler C."/>
            <person name="Berriman M."/>
        </authorList>
    </citation>
    <scope>NUCLEOTIDE SEQUENCE</scope>
    <source>
        <strain evidence="2 3">Y486</strain>
    </source>
</reference>
<dbReference type="Proteomes" id="UP000009027">
    <property type="component" value="Unassembled WGS sequence"/>
</dbReference>
<feature type="compositionally biased region" description="Basic and acidic residues" evidence="1">
    <location>
        <begin position="41"/>
        <end position="61"/>
    </location>
</feature>
<feature type="region of interest" description="Disordered" evidence="1">
    <location>
        <begin position="79"/>
        <end position="165"/>
    </location>
</feature>
<gene>
    <name evidence="2" type="ORF">TvY486_0001940</name>
</gene>
<accession>F9WP09</accession>
<feature type="compositionally biased region" description="Polar residues" evidence="1">
    <location>
        <begin position="30"/>
        <end position="40"/>
    </location>
</feature>
<dbReference type="AlphaFoldDB" id="F9WP09"/>
<keyword evidence="3" id="KW-1185">Reference proteome</keyword>
<feature type="region of interest" description="Disordered" evidence="1">
    <location>
        <begin position="1"/>
        <end position="67"/>
    </location>
</feature>
<dbReference type="VEuPathDB" id="TriTrypDB:TvY486_0001940"/>
<evidence type="ECO:0000313" key="3">
    <source>
        <dbReference type="Proteomes" id="UP000009027"/>
    </source>
</evidence>
<sequence length="188" mass="20872">MSTRLAARQGRNSDPHNERTDAGTRHARGSATQQVVSTGQGREEGEAATHRSTEHAKGQREGKRRSSCLHAAVHRWHCALPTSSRTHRAATRRANGNRVNIGRQQRQQRPHTTDTQGAAAMKVGGAHARRTRMRDSAQCSWEEGRTAATKPVEQDEGRRRRRERVVRLSCGADSEACGTRAQRDGLRD</sequence>
<protein>
    <submittedName>
        <fullName evidence="2">Uncharacterized protein</fullName>
    </submittedName>
</protein>
<name>F9WP09_TRYVY</name>
<proteinExistence type="predicted"/>
<feature type="compositionally biased region" description="Basic and acidic residues" evidence="1">
    <location>
        <begin position="11"/>
        <end position="24"/>
    </location>
</feature>